<dbReference type="EMBL" id="ABOX02000004">
    <property type="protein sequence ID" value="EEF62620.1"/>
    <property type="molecule type" value="Genomic_DNA"/>
</dbReference>
<comment type="caution">
    <text evidence="1">The sequence shown here is derived from an EMBL/GenBank/DDBJ whole genome shotgun (WGS) entry which is preliminary data.</text>
</comment>
<evidence type="ECO:0000313" key="2">
    <source>
        <dbReference type="Proteomes" id="UP000003688"/>
    </source>
</evidence>
<sequence>MGKQPNSLYFGDCLGTNGIPTRFNLTRTFESHLICDAQTKVSHSHKLNASVLILPANKVAS</sequence>
<evidence type="ECO:0000313" key="1">
    <source>
        <dbReference type="EMBL" id="EEF62620.1"/>
    </source>
</evidence>
<accession>B9XCF2</accession>
<dbReference type="STRING" id="320771.Cflav_PD5255"/>
<dbReference type="AlphaFoldDB" id="B9XCF2"/>
<proteinExistence type="predicted"/>
<organism evidence="1 2">
    <name type="scientific">Pedosphaera parvula (strain Ellin514)</name>
    <dbReference type="NCBI Taxonomy" id="320771"/>
    <lineage>
        <taxon>Bacteria</taxon>
        <taxon>Pseudomonadati</taxon>
        <taxon>Verrucomicrobiota</taxon>
        <taxon>Pedosphaerae</taxon>
        <taxon>Pedosphaerales</taxon>
        <taxon>Pedosphaeraceae</taxon>
        <taxon>Pedosphaera</taxon>
    </lineage>
</organism>
<protein>
    <submittedName>
        <fullName evidence="1">Uncharacterized protein</fullName>
    </submittedName>
</protein>
<keyword evidence="2" id="KW-1185">Reference proteome</keyword>
<name>B9XCF2_PEDPL</name>
<dbReference type="Proteomes" id="UP000003688">
    <property type="component" value="Unassembled WGS sequence"/>
</dbReference>
<gene>
    <name evidence="1" type="ORF">Cflav_PD5255</name>
</gene>
<reference evidence="1 2" key="1">
    <citation type="journal article" date="2011" name="J. Bacteriol.">
        <title>Genome sequence of 'Pedosphaera parvula' Ellin514, an aerobic Verrucomicrobial isolate from pasture soil.</title>
        <authorList>
            <person name="Kant R."/>
            <person name="van Passel M.W."/>
            <person name="Sangwan P."/>
            <person name="Palva A."/>
            <person name="Lucas S."/>
            <person name="Copeland A."/>
            <person name="Lapidus A."/>
            <person name="Glavina Del Rio T."/>
            <person name="Dalin E."/>
            <person name="Tice H."/>
            <person name="Bruce D."/>
            <person name="Goodwin L."/>
            <person name="Pitluck S."/>
            <person name="Chertkov O."/>
            <person name="Larimer F.W."/>
            <person name="Land M.L."/>
            <person name="Hauser L."/>
            <person name="Brettin T.S."/>
            <person name="Detter J.C."/>
            <person name="Han S."/>
            <person name="de Vos W.M."/>
            <person name="Janssen P.H."/>
            <person name="Smidt H."/>
        </authorList>
    </citation>
    <scope>NUCLEOTIDE SEQUENCE [LARGE SCALE GENOMIC DNA]</scope>
    <source>
        <strain evidence="1 2">Ellin514</strain>
    </source>
</reference>